<evidence type="ECO:0000313" key="7">
    <source>
        <dbReference type="Proteomes" id="UP000317429"/>
    </source>
</evidence>
<evidence type="ECO:0000256" key="2">
    <source>
        <dbReference type="ARBA" id="ARBA00023274"/>
    </source>
</evidence>
<dbReference type="GO" id="GO:0003729">
    <property type="term" value="F:mRNA binding"/>
    <property type="evidence" value="ECO:0007669"/>
    <property type="project" value="TreeGrafter"/>
</dbReference>
<comment type="subunit">
    <text evidence="3">Homodimer. Part of the ribosomal stalk of the 50S ribosomal subunit. Forms a multimeric L10(L12)X complex, where L10 forms an elongated spine to which 2 to 4 L12 dimers bind in a sequential fashion. Binds GTP-bound translation factors.</text>
</comment>
<dbReference type="GO" id="GO:0006412">
    <property type="term" value="P:translation"/>
    <property type="evidence" value="ECO:0007669"/>
    <property type="project" value="UniProtKB-UniRule"/>
</dbReference>
<dbReference type="OrthoDB" id="9811748at2"/>
<protein>
    <recommendedName>
        <fullName evidence="3">Large ribosomal subunit protein bL12</fullName>
    </recommendedName>
</protein>
<feature type="region of interest" description="Disordered" evidence="4">
    <location>
        <begin position="1"/>
        <end position="20"/>
    </location>
</feature>
<dbReference type="InterPro" id="IPR000206">
    <property type="entry name" value="Ribosomal_bL12"/>
</dbReference>
<keyword evidence="2 3" id="KW-0687">Ribonucleoprotein</keyword>
<dbReference type="Gene3D" id="3.30.1390.10">
    <property type="match status" value="1"/>
</dbReference>
<dbReference type="KEGG" id="pnd:Pla175_48600"/>
<reference evidence="6 7" key="1">
    <citation type="submission" date="2019-02" db="EMBL/GenBank/DDBJ databases">
        <title>Deep-cultivation of Planctomycetes and their phenomic and genomic characterization uncovers novel biology.</title>
        <authorList>
            <person name="Wiegand S."/>
            <person name="Jogler M."/>
            <person name="Boedeker C."/>
            <person name="Pinto D."/>
            <person name="Vollmers J."/>
            <person name="Rivas-Marin E."/>
            <person name="Kohn T."/>
            <person name="Peeters S.H."/>
            <person name="Heuer A."/>
            <person name="Rast P."/>
            <person name="Oberbeckmann S."/>
            <person name="Bunk B."/>
            <person name="Jeske O."/>
            <person name="Meyerdierks A."/>
            <person name="Storesund J.E."/>
            <person name="Kallscheuer N."/>
            <person name="Luecker S."/>
            <person name="Lage O.M."/>
            <person name="Pohl T."/>
            <person name="Merkel B.J."/>
            <person name="Hornburger P."/>
            <person name="Mueller R.-W."/>
            <person name="Bruemmer F."/>
            <person name="Labrenz M."/>
            <person name="Spormann A.M."/>
            <person name="Op den Camp H."/>
            <person name="Overmann J."/>
            <person name="Amann R."/>
            <person name="Jetten M.S.M."/>
            <person name="Mascher T."/>
            <person name="Medema M.H."/>
            <person name="Devos D.P."/>
            <person name="Kaster A.-K."/>
            <person name="Ovreas L."/>
            <person name="Rohde M."/>
            <person name="Galperin M.Y."/>
            <person name="Jogler C."/>
        </authorList>
    </citation>
    <scope>NUCLEOTIDE SEQUENCE [LARGE SCALE GENOMIC DNA]</scope>
    <source>
        <strain evidence="6 7">Pla175</strain>
    </source>
</reference>
<dbReference type="SUPFAM" id="SSF48300">
    <property type="entry name" value="Ribosomal protein L7/12, oligomerisation (N-terminal) domain"/>
    <property type="match status" value="1"/>
</dbReference>
<dbReference type="InterPro" id="IPR013823">
    <property type="entry name" value="Ribosomal_bL12_C"/>
</dbReference>
<gene>
    <name evidence="3 6" type="primary">rplL</name>
    <name evidence="6" type="ORF">Pla175_48600</name>
</gene>
<dbReference type="FunFam" id="3.30.1390.10:FF:000001">
    <property type="entry name" value="50S ribosomal protein L7/L12"/>
    <property type="match status" value="1"/>
</dbReference>
<dbReference type="CDD" id="cd00387">
    <property type="entry name" value="Ribosomal_L7_L12"/>
    <property type="match status" value="1"/>
</dbReference>
<evidence type="ECO:0000256" key="1">
    <source>
        <dbReference type="ARBA" id="ARBA00022980"/>
    </source>
</evidence>
<keyword evidence="1 3" id="KW-0689">Ribosomal protein</keyword>
<evidence type="ECO:0000259" key="5">
    <source>
        <dbReference type="Pfam" id="PF00542"/>
    </source>
</evidence>
<accession>A0A518DJ25</accession>
<keyword evidence="7" id="KW-1185">Reference proteome</keyword>
<evidence type="ECO:0000256" key="3">
    <source>
        <dbReference type="HAMAP-Rule" id="MF_00368"/>
    </source>
</evidence>
<dbReference type="HAMAP" id="MF_00368">
    <property type="entry name" value="Ribosomal_bL12"/>
    <property type="match status" value="1"/>
</dbReference>
<dbReference type="Gene3D" id="1.20.5.710">
    <property type="entry name" value="Single helix bin"/>
    <property type="match status" value="1"/>
</dbReference>
<evidence type="ECO:0000256" key="4">
    <source>
        <dbReference type="SAM" id="MobiDB-lite"/>
    </source>
</evidence>
<proteinExistence type="inferred from homology"/>
<dbReference type="Pfam" id="PF00542">
    <property type="entry name" value="Ribosomal_L12"/>
    <property type="match status" value="1"/>
</dbReference>
<dbReference type="InterPro" id="IPR014719">
    <property type="entry name" value="Ribosomal_bL12_C/ClpS-like"/>
</dbReference>
<dbReference type="NCBIfam" id="TIGR00855">
    <property type="entry name" value="L12"/>
    <property type="match status" value="1"/>
</dbReference>
<dbReference type="RefSeq" id="WP_145291534.1">
    <property type="nucleotide sequence ID" value="NZ_CP036291.1"/>
</dbReference>
<dbReference type="GO" id="GO:0022625">
    <property type="term" value="C:cytosolic large ribosomal subunit"/>
    <property type="evidence" value="ECO:0007669"/>
    <property type="project" value="TreeGrafter"/>
</dbReference>
<evidence type="ECO:0000313" key="6">
    <source>
        <dbReference type="EMBL" id="QDU91432.1"/>
    </source>
</evidence>
<organism evidence="6 7">
    <name type="scientific">Pirellulimonas nuda</name>
    <dbReference type="NCBI Taxonomy" id="2528009"/>
    <lineage>
        <taxon>Bacteria</taxon>
        <taxon>Pseudomonadati</taxon>
        <taxon>Planctomycetota</taxon>
        <taxon>Planctomycetia</taxon>
        <taxon>Pirellulales</taxon>
        <taxon>Lacipirellulaceae</taxon>
        <taxon>Pirellulimonas</taxon>
    </lineage>
</organism>
<dbReference type="PANTHER" id="PTHR45987">
    <property type="entry name" value="39S RIBOSOMAL PROTEIN L12"/>
    <property type="match status" value="1"/>
</dbReference>
<sequence length="142" mass="14703">MSDDATAVADAPAQSFSKDTESWVENLMGKTLKELIEIRDCLKANGVEPAAGGAVMMAGPADGGGGAAVAEEQTEFDVILESFGDNKISVIKVVRGATGLGLKEAKDLVEGAPKPIKEGVSKEDAEKVKKELEEAGAKVSIK</sequence>
<dbReference type="EMBL" id="CP036291">
    <property type="protein sequence ID" value="QDU91432.1"/>
    <property type="molecule type" value="Genomic_DNA"/>
</dbReference>
<comment type="function">
    <text evidence="3">Forms part of the ribosomal stalk which helps the ribosome interact with GTP-bound translation factors. Is thus essential for accurate translation.</text>
</comment>
<dbReference type="Proteomes" id="UP000317429">
    <property type="component" value="Chromosome"/>
</dbReference>
<dbReference type="SUPFAM" id="SSF54736">
    <property type="entry name" value="ClpS-like"/>
    <property type="match status" value="1"/>
</dbReference>
<feature type="domain" description="Large ribosomal subunit protein bL12 C-terminal" evidence="5">
    <location>
        <begin position="76"/>
        <end position="142"/>
    </location>
</feature>
<dbReference type="InterPro" id="IPR036235">
    <property type="entry name" value="Ribosomal_bL12_oligo_N_sf"/>
</dbReference>
<dbReference type="AlphaFoldDB" id="A0A518DJ25"/>
<dbReference type="PANTHER" id="PTHR45987:SF4">
    <property type="entry name" value="LARGE RIBOSOMAL SUBUNIT PROTEIN BL12M"/>
    <property type="match status" value="1"/>
</dbReference>
<dbReference type="GO" id="GO:0003735">
    <property type="term" value="F:structural constituent of ribosome"/>
    <property type="evidence" value="ECO:0007669"/>
    <property type="project" value="InterPro"/>
</dbReference>
<comment type="similarity">
    <text evidence="3">Belongs to the bacterial ribosomal protein bL12 family.</text>
</comment>
<name>A0A518DJ25_9BACT</name>